<dbReference type="GO" id="GO:0000974">
    <property type="term" value="C:Prp19 complex"/>
    <property type="evidence" value="ECO:0007669"/>
    <property type="project" value="TreeGrafter"/>
</dbReference>
<dbReference type="EMBL" id="KV454012">
    <property type="protein sequence ID" value="ODV96971.1"/>
    <property type="molecule type" value="Genomic_DNA"/>
</dbReference>
<evidence type="ECO:0000256" key="2">
    <source>
        <dbReference type="ARBA" id="ARBA00022884"/>
    </source>
</evidence>
<protein>
    <recommendedName>
        <fullName evidence="1">Pre-mRNA-splicing factor SLT11</fullName>
    </recommendedName>
</protein>
<dbReference type="Gene3D" id="3.30.70.330">
    <property type="match status" value="1"/>
</dbReference>
<evidence type="ECO:0000256" key="4">
    <source>
        <dbReference type="SAM" id="MobiDB-lite"/>
    </source>
</evidence>
<dbReference type="AlphaFoldDB" id="A0A1E4TZ03"/>
<dbReference type="InterPro" id="IPR012677">
    <property type="entry name" value="Nucleotide-bd_a/b_plait_sf"/>
</dbReference>
<dbReference type="Proteomes" id="UP000094236">
    <property type="component" value="Unassembled WGS sequence"/>
</dbReference>
<dbReference type="GO" id="GO:0071006">
    <property type="term" value="C:U2-type catalytic step 1 spliceosome"/>
    <property type="evidence" value="ECO:0007669"/>
    <property type="project" value="TreeGrafter"/>
</dbReference>
<evidence type="ECO:0000256" key="3">
    <source>
        <dbReference type="ARBA" id="ARBA00025609"/>
    </source>
</evidence>
<dbReference type="STRING" id="669874.A0A1E4TZ03"/>
<organism evidence="6 7">
    <name type="scientific">Pachysolen tannophilus NRRL Y-2460</name>
    <dbReference type="NCBI Taxonomy" id="669874"/>
    <lineage>
        <taxon>Eukaryota</taxon>
        <taxon>Fungi</taxon>
        <taxon>Dikarya</taxon>
        <taxon>Ascomycota</taxon>
        <taxon>Saccharomycotina</taxon>
        <taxon>Pichiomycetes</taxon>
        <taxon>Pachysolenaceae</taxon>
        <taxon>Pachysolen</taxon>
    </lineage>
</organism>
<evidence type="ECO:0000259" key="5">
    <source>
        <dbReference type="Pfam" id="PF21369"/>
    </source>
</evidence>
<name>A0A1E4TZ03_PACTA</name>
<evidence type="ECO:0000313" key="6">
    <source>
        <dbReference type="EMBL" id="ODV96971.1"/>
    </source>
</evidence>
<reference evidence="7" key="1">
    <citation type="submission" date="2016-05" db="EMBL/GenBank/DDBJ databases">
        <title>Comparative genomics of biotechnologically important yeasts.</title>
        <authorList>
            <consortium name="DOE Joint Genome Institute"/>
            <person name="Riley R."/>
            <person name="Haridas S."/>
            <person name="Wolfe K.H."/>
            <person name="Lopes M.R."/>
            <person name="Hittinger C.T."/>
            <person name="Goker M."/>
            <person name="Salamov A."/>
            <person name="Wisecaver J."/>
            <person name="Long T.M."/>
            <person name="Aerts A.L."/>
            <person name="Barry K."/>
            <person name="Choi C."/>
            <person name="Clum A."/>
            <person name="Coughlan A.Y."/>
            <person name="Deshpande S."/>
            <person name="Douglass A.P."/>
            <person name="Hanson S.J."/>
            <person name="Klenk H.-P."/>
            <person name="Labutti K."/>
            <person name="Lapidus A."/>
            <person name="Lindquist E."/>
            <person name="Lipzen A."/>
            <person name="Meier-Kolthoff J.P."/>
            <person name="Ohm R.A."/>
            <person name="Otillar R.P."/>
            <person name="Pangilinan J."/>
            <person name="Peng Y."/>
            <person name="Rokas A."/>
            <person name="Rosa C.A."/>
            <person name="Scheuner C."/>
            <person name="Sibirny A.A."/>
            <person name="Slot J.C."/>
            <person name="Stielow J.B."/>
            <person name="Sun H."/>
            <person name="Kurtzman C.P."/>
            <person name="Blackwell M."/>
            <person name="Grigoriev I.V."/>
            <person name="Jeffries T.W."/>
        </authorList>
    </citation>
    <scope>NUCLEOTIDE SEQUENCE [LARGE SCALE GENOMIC DNA]</scope>
    <source>
        <strain evidence="7">NRRL Y-2460</strain>
    </source>
</reference>
<dbReference type="OrthoDB" id="10259600at2759"/>
<dbReference type="GO" id="GO:0036002">
    <property type="term" value="F:pre-mRNA binding"/>
    <property type="evidence" value="ECO:0007669"/>
    <property type="project" value="TreeGrafter"/>
</dbReference>
<dbReference type="InterPro" id="IPR048995">
    <property type="entry name" value="STL11/RBM22-like_N"/>
</dbReference>
<gene>
    <name evidence="6" type="ORF">PACTADRAFT_48755</name>
</gene>
<feature type="region of interest" description="Disordered" evidence="4">
    <location>
        <begin position="119"/>
        <end position="140"/>
    </location>
</feature>
<keyword evidence="7" id="KW-1185">Reference proteome</keyword>
<dbReference type="InterPro" id="IPR039171">
    <property type="entry name" value="Cwc2/Slt11"/>
</dbReference>
<dbReference type="GO" id="GO:0017070">
    <property type="term" value="F:U6 snRNA binding"/>
    <property type="evidence" value="ECO:0007669"/>
    <property type="project" value="TreeGrafter"/>
</dbReference>
<sequence length="322" mass="36701">MSSSESQEVPAVCETCLGPNPYVEMVREINGEECKLCTRPFTIYRWAPVKNGKFKKTIICLSCAKAKNCCQSCMLDLTYGINLELRDSVLKLAGVKTIEDSISTKQGVNSLTKAYMADQRDRMYETEQQREEEDEDDDAKREKARILLQKISTTASKNKKNFKDNRDNNILSKTDVSKLISKLPFNGTLSKLPKDESIKSFFIFGINDDLPEFGIKNFFEIEYDSRIQSMVINHKAKCGFIIFQSRSNAIATANKIYTSILTKNKLESYNRPCLLVIDKVPIRISWGKYRSLGNTNLEHNKLSAVVKKQMIVLAEKDKLKKN</sequence>
<dbReference type="PANTHER" id="PTHR14089">
    <property type="entry name" value="PRE-MRNA-SPLICING FACTOR RBM22"/>
    <property type="match status" value="1"/>
</dbReference>
<dbReference type="GO" id="GO:0071007">
    <property type="term" value="C:U2-type catalytic step 2 spliceosome"/>
    <property type="evidence" value="ECO:0007669"/>
    <property type="project" value="TreeGrafter"/>
</dbReference>
<dbReference type="Pfam" id="PF21369">
    <property type="entry name" value="STL11_N"/>
    <property type="match status" value="1"/>
</dbReference>
<accession>A0A1E4TZ03</accession>
<keyword evidence="2" id="KW-0694">RNA-binding</keyword>
<evidence type="ECO:0000256" key="1">
    <source>
        <dbReference type="ARBA" id="ARBA00019060"/>
    </source>
</evidence>
<feature type="domain" description="STL11/RBM22-like N-terminal" evidence="5">
    <location>
        <begin position="10"/>
        <end position="120"/>
    </location>
</feature>
<dbReference type="PANTHER" id="PTHR14089:SF6">
    <property type="entry name" value="PRE-MRNA-SPLICING FACTOR RBM22"/>
    <property type="match status" value="1"/>
</dbReference>
<comment type="function">
    <text evidence="3">Involved in pre-mRNA splicing. Facilitates the cooperative formation of U2/U6 helix II in association with stem II in the spliceosome. Binds to RNA.</text>
</comment>
<evidence type="ECO:0000313" key="7">
    <source>
        <dbReference type="Proteomes" id="UP000094236"/>
    </source>
</evidence>
<proteinExistence type="predicted"/>
<feature type="compositionally biased region" description="Basic and acidic residues" evidence="4">
    <location>
        <begin position="119"/>
        <end position="129"/>
    </location>
</feature>